<dbReference type="OrthoDB" id="2691256at2759"/>
<dbReference type="KEGG" id="mlr:MELLADRAFT_93450"/>
<reference evidence="2" key="1">
    <citation type="journal article" date="2011" name="Proc. Natl. Acad. Sci. U.S.A.">
        <title>Obligate biotrophy features unraveled by the genomic analysis of rust fungi.</title>
        <authorList>
            <person name="Duplessis S."/>
            <person name="Cuomo C.A."/>
            <person name="Lin Y.-C."/>
            <person name="Aerts A."/>
            <person name="Tisserant E."/>
            <person name="Veneault-Fourrey C."/>
            <person name="Joly D.L."/>
            <person name="Hacquard S."/>
            <person name="Amselem J."/>
            <person name="Cantarel B.L."/>
            <person name="Chiu R."/>
            <person name="Coutinho P.M."/>
            <person name="Feau N."/>
            <person name="Field M."/>
            <person name="Frey P."/>
            <person name="Gelhaye E."/>
            <person name="Goldberg J."/>
            <person name="Grabherr M.G."/>
            <person name="Kodira C.D."/>
            <person name="Kohler A."/>
            <person name="Kuees U."/>
            <person name="Lindquist E.A."/>
            <person name="Lucas S.M."/>
            <person name="Mago R."/>
            <person name="Mauceli E."/>
            <person name="Morin E."/>
            <person name="Murat C."/>
            <person name="Pangilinan J.L."/>
            <person name="Park R."/>
            <person name="Pearson M."/>
            <person name="Quesneville H."/>
            <person name="Rouhier N."/>
            <person name="Sakthikumar S."/>
            <person name="Salamov A.A."/>
            <person name="Schmutz J."/>
            <person name="Selles B."/>
            <person name="Shapiro H."/>
            <person name="Tanguay P."/>
            <person name="Tuskan G.A."/>
            <person name="Henrissat B."/>
            <person name="Van de Peer Y."/>
            <person name="Rouze P."/>
            <person name="Ellis J.G."/>
            <person name="Dodds P.N."/>
            <person name="Schein J.E."/>
            <person name="Zhong S."/>
            <person name="Hamelin R.C."/>
            <person name="Grigoriev I.V."/>
            <person name="Szabo L.J."/>
            <person name="Martin F."/>
        </authorList>
    </citation>
    <scope>NUCLEOTIDE SEQUENCE [LARGE SCALE GENOMIC DNA]</scope>
    <source>
        <strain evidence="2">98AG31 / pathotype 3-4-7</strain>
    </source>
</reference>
<dbReference type="PANTHER" id="PTHR23409">
    <property type="entry name" value="RIBONUCLEOSIDE-DIPHOSPHATE REDUCTASE SMALL CHAIN"/>
    <property type="match status" value="1"/>
</dbReference>
<evidence type="ECO:0000313" key="2">
    <source>
        <dbReference type="Proteomes" id="UP000001072"/>
    </source>
</evidence>
<keyword evidence="2" id="KW-1185">Reference proteome</keyword>
<sequence length="130" mass="15052">MPNNDHHCLTSFIWTHQCIQSIFENAIIPPNHPQASAQSLLILKVHGHGLVLFSITYDEFWTAGEIDPSKDMHNWENRLKNDEKHFIKHILAFLATSDRIVNQNLIKRYSGEVQAAEAQCFYGFQIMIYV</sequence>
<dbReference type="VEuPathDB" id="FungiDB:MELLADRAFT_93450"/>
<name>F4RAE7_MELLP</name>
<protein>
    <submittedName>
        <fullName evidence="1">Uncharacterized protein</fullName>
    </submittedName>
</protein>
<dbReference type="InParanoid" id="F4RAE7"/>
<evidence type="ECO:0000313" key="1">
    <source>
        <dbReference type="EMBL" id="EGG10794.1"/>
    </source>
</evidence>
<dbReference type="InterPro" id="IPR009078">
    <property type="entry name" value="Ferritin-like_SF"/>
</dbReference>
<dbReference type="Pfam" id="PF00268">
    <property type="entry name" value="Ribonuc_red_sm"/>
    <property type="match status" value="1"/>
</dbReference>
<dbReference type="InterPro" id="IPR000358">
    <property type="entry name" value="RNR_small_fam"/>
</dbReference>
<dbReference type="AlphaFoldDB" id="F4RAE7"/>
<dbReference type="Proteomes" id="UP000001072">
    <property type="component" value="Unassembled WGS sequence"/>
</dbReference>
<dbReference type="HOGENOM" id="CLU_1938614_0_0_1"/>
<dbReference type="GO" id="GO:0009263">
    <property type="term" value="P:deoxyribonucleotide biosynthetic process"/>
    <property type="evidence" value="ECO:0007669"/>
    <property type="project" value="InterPro"/>
</dbReference>
<organism evidence="2">
    <name type="scientific">Melampsora larici-populina (strain 98AG31 / pathotype 3-4-7)</name>
    <name type="common">Poplar leaf rust fungus</name>
    <dbReference type="NCBI Taxonomy" id="747676"/>
    <lineage>
        <taxon>Eukaryota</taxon>
        <taxon>Fungi</taxon>
        <taxon>Dikarya</taxon>
        <taxon>Basidiomycota</taxon>
        <taxon>Pucciniomycotina</taxon>
        <taxon>Pucciniomycetes</taxon>
        <taxon>Pucciniales</taxon>
        <taxon>Melampsoraceae</taxon>
        <taxon>Melampsora</taxon>
    </lineage>
</organism>
<dbReference type="SUPFAM" id="SSF47240">
    <property type="entry name" value="Ferritin-like"/>
    <property type="match status" value="1"/>
</dbReference>
<dbReference type="STRING" id="747676.F4RAE7"/>
<dbReference type="EMBL" id="GL883094">
    <property type="protein sequence ID" value="EGG10794.1"/>
    <property type="molecule type" value="Genomic_DNA"/>
</dbReference>
<dbReference type="PANTHER" id="PTHR23409:SF18">
    <property type="entry name" value="RIBONUCLEOSIDE-DIPHOSPHATE REDUCTASE SUBUNIT M2"/>
    <property type="match status" value="1"/>
</dbReference>
<accession>F4RAE7</accession>
<dbReference type="InterPro" id="IPR012348">
    <property type="entry name" value="RNR-like"/>
</dbReference>
<dbReference type="eggNOG" id="KOG1567">
    <property type="taxonomic scope" value="Eukaryota"/>
</dbReference>
<gene>
    <name evidence="1" type="ORF">MELLADRAFT_93450</name>
</gene>
<proteinExistence type="predicted"/>
<dbReference type="RefSeq" id="XP_007406263.1">
    <property type="nucleotide sequence ID" value="XM_007406201.1"/>
</dbReference>
<dbReference type="Gene3D" id="1.10.620.20">
    <property type="entry name" value="Ribonucleotide Reductase, subunit A"/>
    <property type="match status" value="1"/>
</dbReference>
<dbReference type="GeneID" id="18936572"/>
<dbReference type="GO" id="GO:0016491">
    <property type="term" value="F:oxidoreductase activity"/>
    <property type="evidence" value="ECO:0007669"/>
    <property type="project" value="InterPro"/>
</dbReference>